<dbReference type="PATRIC" id="fig|451644.5.peg.4817"/>
<comment type="caution">
    <text evidence="1">The sequence shown here is derived from an EMBL/GenBank/DDBJ whole genome shotgun (WGS) entry which is preliminary data.</text>
</comment>
<dbReference type="OrthoDB" id="9813056at2"/>
<gene>
    <name evidence="1" type="ORF">ACT17_23345</name>
</gene>
<reference evidence="1 2" key="1">
    <citation type="submission" date="2015-06" db="EMBL/GenBank/DDBJ databases">
        <title>Genome sequence of Mycobacterium conceptionense strain MLE.</title>
        <authorList>
            <person name="Greninger A.L."/>
            <person name="Cunningham G."/>
            <person name="Chiu C.Y."/>
            <person name="Miller S."/>
        </authorList>
    </citation>
    <scope>NUCLEOTIDE SEQUENCE [LARGE SCALE GENOMIC DNA]</scope>
    <source>
        <strain evidence="1 2">MLE</strain>
    </source>
</reference>
<accession>A0A0J8U2V7</accession>
<sequence length="68" mass="7384">MRVEINSDYGPPFVIADRSDGSIRLSRNVAGDGKRIALFMDSVVARLIADGLHDIADSLDDANHEGEE</sequence>
<dbReference type="EMBL" id="LFOD01000026">
    <property type="protein sequence ID" value="KMV15831.1"/>
    <property type="molecule type" value="Genomic_DNA"/>
</dbReference>
<protein>
    <submittedName>
        <fullName evidence="1">Uncharacterized protein</fullName>
    </submittedName>
</protein>
<dbReference type="RefSeq" id="WP_048896276.1">
    <property type="nucleotide sequence ID" value="NZ_LFOD01000026.1"/>
</dbReference>
<name>A0A0J8U2V7_9MYCO</name>
<organism evidence="1 2">
    <name type="scientific">Mycolicibacterium conceptionense</name>
    <dbReference type="NCBI Taxonomy" id="451644"/>
    <lineage>
        <taxon>Bacteria</taxon>
        <taxon>Bacillati</taxon>
        <taxon>Actinomycetota</taxon>
        <taxon>Actinomycetes</taxon>
        <taxon>Mycobacteriales</taxon>
        <taxon>Mycobacteriaceae</taxon>
        <taxon>Mycolicibacterium</taxon>
    </lineage>
</organism>
<dbReference type="AlphaFoldDB" id="A0A0J8U2V7"/>
<evidence type="ECO:0000313" key="1">
    <source>
        <dbReference type="EMBL" id="KMV15831.1"/>
    </source>
</evidence>
<evidence type="ECO:0000313" key="2">
    <source>
        <dbReference type="Proteomes" id="UP000037594"/>
    </source>
</evidence>
<dbReference type="Proteomes" id="UP000037594">
    <property type="component" value="Unassembled WGS sequence"/>
</dbReference>
<proteinExistence type="predicted"/>